<feature type="transmembrane region" description="Helical" evidence="8">
    <location>
        <begin position="524"/>
        <end position="543"/>
    </location>
</feature>
<evidence type="ECO:0000256" key="5">
    <source>
        <dbReference type="ARBA" id="ARBA00022989"/>
    </source>
</evidence>
<evidence type="ECO:0000256" key="6">
    <source>
        <dbReference type="ARBA" id="ARBA00023136"/>
    </source>
</evidence>
<keyword evidence="4 8" id="KW-0812">Transmembrane</keyword>
<proteinExistence type="inferred from homology"/>
<keyword evidence="6 8" id="KW-0472">Membrane</keyword>
<comment type="subcellular location">
    <subcellularLocation>
        <location evidence="1">Membrane</location>
        <topology evidence="1">Multi-pass membrane protein</topology>
    </subcellularLocation>
</comment>
<dbReference type="GO" id="GO:0022857">
    <property type="term" value="F:transmembrane transporter activity"/>
    <property type="evidence" value="ECO:0007669"/>
    <property type="project" value="InterPro"/>
</dbReference>
<gene>
    <name evidence="10" type="primary">PLT5_2</name>
    <name evidence="10" type="ORF">DNF11_3775</name>
</gene>
<feature type="transmembrane region" description="Helical" evidence="8">
    <location>
        <begin position="563"/>
        <end position="584"/>
    </location>
</feature>
<evidence type="ECO:0000256" key="4">
    <source>
        <dbReference type="ARBA" id="ARBA00022692"/>
    </source>
</evidence>
<accession>A0A3G2S9F8</accession>
<feature type="transmembrane region" description="Helical" evidence="8">
    <location>
        <begin position="596"/>
        <end position="614"/>
    </location>
</feature>
<dbReference type="EMBL" id="CP033155">
    <property type="protein sequence ID" value="AYO44725.1"/>
    <property type="molecule type" value="Genomic_DNA"/>
</dbReference>
<dbReference type="GO" id="GO:0015798">
    <property type="term" value="P:myo-inositol transport"/>
    <property type="evidence" value="ECO:0007669"/>
    <property type="project" value="UniProtKB-ARBA"/>
</dbReference>
<name>A0A3G2S9F8_MALR7</name>
<dbReference type="PROSITE" id="PS50850">
    <property type="entry name" value="MFS"/>
    <property type="match status" value="1"/>
</dbReference>
<dbReference type="InterPro" id="IPR005828">
    <property type="entry name" value="MFS_sugar_transport-like"/>
</dbReference>
<dbReference type="Gene3D" id="1.20.1250.20">
    <property type="entry name" value="MFS general substrate transporter like domains"/>
    <property type="match status" value="2"/>
</dbReference>
<evidence type="ECO:0000256" key="1">
    <source>
        <dbReference type="ARBA" id="ARBA00004141"/>
    </source>
</evidence>
<evidence type="ECO:0000256" key="2">
    <source>
        <dbReference type="ARBA" id="ARBA00010992"/>
    </source>
</evidence>
<dbReference type="AlphaFoldDB" id="A0A3G2S9F8"/>
<feature type="transmembrane region" description="Helical" evidence="8">
    <location>
        <begin position="242"/>
        <end position="260"/>
    </location>
</feature>
<feature type="transmembrane region" description="Helical" evidence="8">
    <location>
        <begin position="305"/>
        <end position="326"/>
    </location>
</feature>
<feature type="transmembrane region" description="Helical" evidence="8">
    <location>
        <begin position="210"/>
        <end position="230"/>
    </location>
</feature>
<feature type="transmembrane region" description="Helical" evidence="8">
    <location>
        <begin position="471"/>
        <end position="488"/>
    </location>
</feature>
<dbReference type="VEuPathDB" id="FungiDB:DNF11_3775"/>
<reference evidence="10 11" key="1">
    <citation type="submission" date="2018-10" db="EMBL/GenBank/DDBJ databases">
        <title>Complete genome sequence of Malassezia restricta CBS 7877.</title>
        <authorList>
            <person name="Morand S.C."/>
            <person name="Bertignac M."/>
            <person name="Iltis A."/>
            <person name="Kolder I."/>
            <person name="Pirovano W."/>
            <person name="Jourdain R."/>
            <person name="Clavaud C."/>
        </authorList>
    </citation>
    <scope>NUCLEOTIDE SEQUENCE [LARGE SCALE GENOMIC DNA]</scope>
    <source>
        <strain evidence="10 11">CBS 7877</strain>
    </source>
</reference>
<feature type="transmembrane region" description="Helical" evidence="8">
    <location>
        <begin position="338"/>
        <end position="359"/>
    </location>
</feature>
<evidence type="ECO:0000313" key="11">
    <source>
        <dbReference type="Proteomes" id="UP000269793"/>
    </source>
</evidence>
<dbReference type="InterPro" id="IPR020846">
    <property type="entry name" value="MFS_dom"/>
</dbReference>
<keyword evidence="3" id="KW-0813">Transport</keyword>
<comment type="catalytic activity">
    <reaction evidence="7">
        <text>myo-inositol(out) + H(+)(out) = myo-inositol(in) + H(+)(in)</text>
        <dbReference type="Rhea" id="RHEA:60364"/>
        <dbReference type="ChEBI" id="CHEBI:15378"/>
        <dbReference type="ChEBI" id="CHEBI:17268"/>
    </reaction>
</comment>
<dbReference type="PANTHER" id="PTHR48020:SF25">
    <property type="entry name" value="SUGAR TRANSPORTER, PUTATIVE (AFU_ORTHOLOGUE AFUA_7G05830)-RELATED"/>
    <property type="match status" value="1"/>
</dbReference>
<dbReference type="NCBIfam" id="TIGR00879">
    <property type="entry name" value="SP"/>
    <property type="match status" value="1"/>
</dbReference>
<feature type="transmembrane region" description="Helical" evidence="8">
    <location>
        <begin position="500"/>
        <end position="517"/>
    </location>
</feature>
<dbReference type="GO" id="GO:0015791">
    <property type="term" value="P:polyol transmembrane transport"/>
    <property type="evidence" value="ECO:0007669"/>
    <property type="project" value="UniProtKB-ARBA"/>
</dbReference>
<dbReference type="GO" id="GO:0016020">
    <property type="term" value="C:membrane"/>
    <property type="evidence" value="ECO:0007669"/>
    <property type="project" value="UniProtKB-SubCell"/>
</dbReference>
<dbReference type="SUPFAM" id="SSF103473">
    <property type="entry name" value="MFS general substrate transporter"/>
    <property type="match status" value="1"/>
</dbReference>
<comment type="similarity">
    <text evidence="2">Belongs to the major facilitator superfamily. Sugar transporter (TC 2.A.1.1) family.</text>
</comment>
<keyword evidence="5 8" id="KW-1133">Transmembrane helix</keyword>
<evidence type="ECO:0000256" key="3">
    <source>
        <dbReference type="ARBA" id="ARBA00022448"/>
    </source>
</evidence>
<protein>
    <submittedName>
        <fullName evidence="10">Polyol transporter 5</fullName>
    </submittedName>
</protein>
<evidence type="ECO:0000259" key="9">
    <source>
        <dbReference type="PROSITE" id="PS50850"/>
    </source>
</evidence>
<dbReference type="PRINTS" id="PR00171">
    <property type="entry name" value="SUGRTRNSPORT"/>
</dbReference>
<evidence type="ECO:0000256" key="8">
    <source>
        <dbReference type="SAM" id="Phobius"/>
    </source>
</evidence>
<dbReference type="InterPro" id="IPR036259">
    <property type="entry name" value="MFS_trans_sf"/>
</dbReference>
<dbReference type="FunFam" id="1.20.1250.20:FF:000474">
    <property type="entry name" value="Sugar transporter, putative"/>
    <property type="match status" value="1"/>
</dbReference>
<sequence>MDTLSEKPAGLAETDCDRKVKLNDHEDETDYKMHEAILAEAMEDSASPELSAEVRLRNPLLGYSPAQIEARVQDFVSNKGLEEYHELFLKGAFCAQAQSTGHYDKVPYLTSEDHEVLAKEKTKKWHQPFILYWLAICCSAAAAIQGADESVINGAILFFPNQFGLYKSDCDFYQEDAAGNCNGPLKTGDKFIDTNWTSADVEREMSKNNWLVGLISSAPYICCAFLGCWLTEPLNAFLGRRGTIFLTSFISFATCVWQGVTDTWWHLFISRFFLGFGIGPKSATVPVYAAECSPPLIRGALVMQWQTWTAFGIMLGNAASLVLFRVKDPANVSITGLNWRLMLGSACIPALLVMLQVFICPESPRWLMKKGKYGKALQSFLKLRNAPLLASRDMFLAHCLIEEENKHAAEHGFQNVTHLFTVPRNFRALVPTSILMFGQQFCGINVIAYYSSSIIKEVGNATDLDSLLGSWGFGMLNFLFAIPAWYTIDTFGRRNLLLSTLPFMAIMLLIAGFAFWIDKEKTHARMGVVLTGIYVYGCLYSPGFGPVPLTYGAEAFPIRIREAGMALSTAVLWFFNAVLSITWFRMKQSFKPQGAFGFYAAWCVVLWILIYFLMPETKALTLEELDIVFSIPTRKFATHQLKQIPYFIQRYILRRNVRKHPLQAMNEGVGMA</sequence>
<dbReference type="Pfam" id="PF00083">
    <property type="entry name" value="Sugar_tr"/>
    <property type="match status" value="1"/>
</dbReference>
<dbReference type="InterPro" id="IPR003663">
    <property type="entry name" value="Sugar/inositol_transpt"/>
</dbReference>
<keyword evidence="11" id="KW-1185">Reference proteome</keyword>
<organism evidence="10 11">
    <name type="scientific">Malassezia restricta (strain ATCC 96810 / NBRC 103918 / CBS 7877)</name>
    <name type="common">Seborrheic dermatitis infection agent</name>
    <dbReference type="NCBI Taxonomy" id="425264"/>
    <lineage>
        <taxon>Eukaryota</taxon>
        <taxon>Fungi</taxon>
        <taxon>Dikarya</taxon>
        <taxon>Basidiomycota</taxon>
        <taxon>Ustilaginomycotina</taxon>
        <taxon>Malasseziomycetes</taxon>
        <taxon>Malasseziales</taxon>
        <taxon>Malasseziaceae</taxon>
        <taxon>Malassezia</taxon>
    </lineage>
</organism>
<dbReference type="PANTHER" id="PTHR48020">
    <property type="entry name" value="PROTON MYO-INOSITOL COTRANSPORTER"/>
    <property type="match status" value="1"/>
</dbReference>
<dbReference type="OrthoDB" id="5290825at2759"/>
<dbReference type="Proteomes" id="UP000269793">
    <property type="component" value="Chromosome VIII"/>
</dbReference>
<evidence type="ECO:0000256" key="7">
    <source>
        <dbReference type="ARBA" id="ARBA00049119"/>
    </source>
</evidence>
<feature type="domain" description="Major facilitator superfamily (MFS) profile" evidence="9">
    <location>
        <begin position="134"/>
        <end position="618"/>
    </location>
</feature>
<dbReference type="InterPro" id="IPR050814">
    <property type="entry name" value="Myo-inositol_Transporter"/>
</dbReference>
<evidence type="ECO:0000313" key="10">
    <source>
        <dbReference type="EMBL" id="AYO44725.1"/>
    </source>
</evidence>